<dbReference type="InterPro" id="IPR037138">
    <property type="entry name" value="His_deacetylse_dom_sf"/>
</dbReference>
<evidence type="ECO:0000313" key="3">
    <source>
        <dbReference type="EMBL" id="QXH38778.1"/>
    </source>
</evidence>
<dbReference type="CDD" id="cd09996">
    <property type="entry name" value="HDAC_classII_1"/>
    <property type="match status" value="1"/>
</dbReference>
<evidence type="ECO:0000256" key="1">
    <source>
        <dbReference type="ARBA" id="ARBA00005947"/>
    </source>
</evidence>
<name>A0ABX8MHM9_9PSED</name>
<reference evidence="3" key="1">
    <citation type="submission" date="2021-06" db="EMBL/GenBank/DDBJ databases">
        <title>Updating the genus Pseudomonas: Description of 43 new species and partition of the Pseudomonas putida group.</title>
        <authorList>
            <person name="Girard L."/>
            <person name="Lood C."/>
            <person name="Vandamme P."/>
            <person name="Rokni-Zadeh H."/>
            <person name="van Noort V."/>
            <person name="Hofte M."/>
            <person name="Lavigne R."/>
            <person name="De Mot R."/>
        </authorList>
    </citation>
    <scope>NUCLEOTIDE SEQUENCE</scope>
    <source>
        <strain evidence="3">CMR12a</strain>
    </source>
</reference>
<evidence type="ECO:0000313" key="4">
    <source>
        <dbReference type="Proteomes" id="UP000693952"/>
    </source>
</evidence>
<dbReference type="PANTHER" id="PTHR10625:SF31">
    <property type="entry name" value="HISTONE DEACETYLASE DOMAIN-CONTAINING PROTEIN"/>
    <property type="match status" value="1"/>
</dbReference>
<accession>A0ABX8MHM9</accession>
<dbReference type="RefSeq" id="WP_217884153.1">
    <property type="nucleotide sequence ID" value="NZ_CP027706.1"/>
</dbReference>
<dbReference type="InterPro" id="IPR000286">
    <property type="entry name" value="HDACs"/>
</dbReference>
<feature type="domain" description="Histone deacetylase" evidence="2">
    <location>
        <begin position="34"/>
        <end position="322"/>
    </location>
</feature>
<dbReference type="Pfam" id="PF00850">
    <property type="entry name" value="Hist_deacetyl"/>
    <property type="match status" value="1"/>
</dbReference>
<sequence>MQTALVWHELYMWHSTGNHAGLFAPGLQIQPGLHFENPESKRRLKNLLDISGITEQLLPIKPRPATDEQLLRVHGADYLQYLQGLSDRQGGDAGDNTPFGSGSFEIARLAAGGVIDAVKQVLRGNVRNAYALVRPPGHHAEADRGRGFCLLANAALAAHEALAVHGLERIAVVDWDVHHGNGTQSIFWDDPRVLTLSLHQDGNYPQDSGKVEEQGAGAGLGFNLNIPLPPGSGEGAYLHAFDEIVLPALAAHRPQLILVPCGFDAGAHDPLGRMLLHSEAYRKLTTRLMLAAERLCDGRLVLCHEGGYEANSVPYFGLAVIETLSGLQSGIADPHLSAMRALPGQELAEHQRQWIAQLKASLHSPLLEQPERYS</sequence>
<proteinExistence type="inferred from homology"/>
<keyword evidence="4" id="KW-1185">Reference proteome</keyword>
<dbReference type="EMBL" id="CP077074">
    <property type="protein sequence ID" value="QXH38778.1"/>
    <property type="molecule type" value="Genomic_DNA"/>
</dbReference>
<gene>
    <name evidence="3" type="ORF">KSS89_21265</name>
</gene>
<dbReference type="PANTHER" id="PTHR10625">
    <property type="entry name" value="HISTONE DEACETYLASE HDAC1-RELATED"/>
    <property type="match status" value="1"/>
</dbReference>
<evidence type="ECO:0000259" key="2">
    <source>
        <dbReference type="Pfam" id="PF00850"/>
    </source>
</evidence>
<dbReference type="InterPro" id="IPR023801">
    <property type="entry name" value="His_deacetylse_dom"/>
</dbReference>
<dbReference type="SUPFAM" id="SSF52768">
    <property type="entry name" value="Arginase/deacetylase"/>
    <property type="match status" value="1"/>
</dbReference>
<dbReference type="Gene3D" id="3.40.800.20">
    <property type="entry name" value="Histone deacetylase domain"/>
    <property type="match status" value="1"/>
</dbReference>
<protein>
    <submittedName>
        <fullName evidence="3">Class II histone deacetylase</fullName>
    </submittedName>
</protein>
<comment type="similarity">
    <text evidence="1">Belongs to the histone deacetylase family.</text>
</comment>
<dbReference type="Proteomes" id="UP000693952">
    <property type="component" value="Chromosome"/>
</dbReference>
<dbReference type="InterPro" id="IPR023696">
    <property type="entry name" value="Ureohydrolase_dom_sf"/>
</dbReference>
<organism evidence="3 4">
    <name type="scientific">Pseudomonas sessilinigenes</name>
    <dbReference type="NCBI Taxonomy" id="658629"/>
    <lineage>
        <taxon>Bacteria</taxon>
        <taxon>Pseudomonadati</taxon>
        <taxon>Pseudomonadota</taxon>
        <taxon>Gammaproteobacteria</taxon>
        <taxon>Pseudomonadales</taxon>
        <taxon>Pseudomonadaceae</taxon>
        <taxon>Pseudomonas</taxon>
    </lineage>
</organism>
<dbReference type="PRINTS" id="PR01270">
    <property type="entry name" value="HDASUPER"/>
</dbReference>